<dbReference type="VEuPathDB" id="FungiDB:MGL_4219"/>
<protein>
    <recommendedName>
        <fullName evidence="4">BZIP domain-containing protein</fullName>
    </recommendedName>
</protein>
<organism evidence="2 3">
    <name type="scientific">Malassezia globosa (strain ATCC MYA-4612 / CBS 7966)</name>
    <name type="common">Dandruff-associated fungus</name>
    <dbReference type="NCBI Taxonomy" id="425265"/>
    <lineage>
        <taxon>Eukaryota</taxon>
        <taxon>Fungi</taxon>
        <taxon>Dikarya</taxon>
        <taxon>Basidiomycota</taxon>
        <taxon>Ustilaginomycotina</taxon>
        <taxon>Malasseziomycetes</taxon>
        <taxon>Malasseziales</taxon>
        <taxon>Malasseziaceae</taxon>
        <taxon>Malassezia</taxon>
    </lineage>
</organism>
<dbReference type="GeneID" id="5852950"/>
<comment type="caution">
    <text evidence="2">The sequence shown here is derived from an EMBL/GenBank/DDBJ whole genome shotgun (WGS) entry which is preliminary data.</text>
</comment>
<sequence>MRRAHHDEPSSSSSPSMQSEDEEDVRADFLSEIDQQRFFQQLEVFQASSRVSPPAAVPETSRVSVPSTAPATNTGVTTATFVSPANFQSSPNQLSNSSCSNMPRSMDSSEFYSTAIQVLTHVLGSSKPHPWLSDQTLSHGEDPALSHTSTVSWDPKNSLASSPRDHAGHGIHASIDQFGASRSEPMRDKEQDLTQLLQTLLARGPNQTASSESHPQSEPVLAPPVPMPFADLAFPEDEDDDPDFMPVSSDRGGNELAMPSATAWTRAMEEMAPQESETSSTKSRRGRPRQFTSEEAAERKRDRNRDYMARLRTLRRQRRPYTPANSVDSRESSDRLVLEAENRFLRSEIERLQQENAKLRSREELRLYAAQFRMNQDHDGFKC</sequence>
<gene>
    <name evidence="2" type="ORF">MGL_4219</name>
</gene>
<dbReference type="Proteomes" id="UP000008837">
    <property type="component" value="Unassembled WGS sequence"/>
</dbReference>
<dbReference type="AlphaFoldDB" id="A8QDL0"/>
<feature type="region of interest" description="Disordered" evidence="1">
    <location>
        <begin position="49"/>
        <end position="69"/>
    </location>
</feature>
<feature type="compositionally biased region" description="Acidic residues" evidence="1">
    <location>
        <begin position="234"/>
        <end position="243"/>
    </location>
</feature>
<evidence type="ECO:0008006" key="4">
    <source>
        <dbReference type="Google" id="ProtNLM"/>
    </source>
</evidence>
<dbReference type="EMBL" id="AAYY01000022">
    <property type="protein sequence ID" value="EDP41444.1"/>
    <property type="molecule type" value="Genomic_DNA"/>
</dbReference>
<feature type="region of interest" description="Disordered" evidence="1">
    <location>
        <begin position="269"/>
        <end position="333"/>
    </location>
</feature>
<dbReference type="STRING" id="425265.A8QDL0"/>
<dbReference type="OrthoDB" id="3361163at2759"/>
<evidence type="ECO:0000313" key="3">
    <source>
        <dbReference type="Proteomes" id="UP000008837"/>
    </source>
</evidence>
<evidence type="ECO:0000256" key="1">
    <source>
        <dbReference type="SAM" id="MobiDB-lite"/>
    </source>
</evidence>
<evidence type="ECO:0000313" key="2">
    <source>
        <dbReference type="EMBL" id="EDP41444.1"/>
    </source>
</evidence>
<dbReference type="KEGG" id="mgl:MGL_4219"/>
<dbReference type="OMA" id="RNRDYMA"/>
<dbReference type="RefSeq" id="XP_001728658.1">
    <property type="nucleotide sequence ID" value="XM_001728606.1"/>
</dbReference>
<accession>A8QDL0</accession>
<feature type="compositionally biased region" description="Basic and acidic residues" evidence="1">
    <location>
        <begin position="296"/>
        <end position="309"/>
    </location>
</feature>
<feature type="compositionally biased region" description="Polar residues" evidence="1">
    <location>
        <begin position="205"/>
        <end position="216"/>
    </location>
</feature>
<proteinExistence type="predicted"/>
<feature type="region of interest" description="Disordered" evidence="1">
    <location>
        <begin position="1"/>
        <end position="30"/>
    </location>
</feature>
<reference evidence="2 3" key="1">
    <citation type="journal article" date="2007" name="Proc. Natl. Acad. Sci. U.S.A.">
        <title>Dandruff-associated Malassezia genomes reveal convergent and divergent virulence traits shared with plant and human fungal pathogens.</title>
        <authorList>
            <person name="Xu J."/>
            <person name="Saunders C.W."/>
            <person name="Hu P."/>
            <person name="Grant R.A."/>
            <person name="Boekhout T."/>
            <person name="Kuramae E.E."/>
            <person name="Kronstad J.W."/>
            <person name="Deangelis Y.M."/>
            <person name="Reeder N.L."/>
            <person name="Johnstone K.R."/>
            <person name="Leland M."/>
            <person name="Fieno A.M."/>
            <person name="Begley W.M."/>
            <person name="Sun Y."/>
            <person name="Lacey M.P."/>
            <person name="Chaudhary T."/>
            <person name="Keough T."/>
            <person name="Chu L."/>
            <person name="Sears R."/>
            <person name="Yuan B."/>
            <person name="Dawson T.L.Jr."/>
        </authorList>
    </citation>
    <scope>NUCLEOTIDE SEQUENCE [LARGE SCALE GENOMIC DNA]</scope>
    <source>
        <strain evidence="3">ATCC MYA-4612 / CBS 7966</strain>
    </source>
</reference>
<keyword evidence="3" id="KW-1185">Reference proteome</keyword>
<dbReference type="InParanoid" id="A8QDL0"/>
<feature type="region of interest" description="Disordered" evidence="1">
    <location>
        <begin position="133"/>
        <end position="171"/>
    </location>
</feature>
<feature type="region of interest" description="Disordered" evidence="1">
    <location>
        <begin position="204"/>
        <end position="256"/>
    </location>
</feature>
<name>A8QDL0_MALGO</name>